<dbReference type="InterPro" id="IPR016024">
    <property type="entry name" value="ARM-type_fold"/>
</dbReference>
<accession>A0ABC9YT04</accession>
<evidence type="ECO:0000313" key="3">
    <source>
        <dbReference type="Proteomes" id="UP000037179"/>
    </source>
</evidence>
<evidence type="ECO:0008006" key="4">
    <source>
        <dbReference type="Google" id="ProtNLM"/>
    </source>
</evidence>
<feature type="region of interest" description="Disordered" evidence="1">
    <location>
        <begin position="1140"/>
        <end position="1249"/>
    </location>
</feature>
<dbReference type="SUPFAM" id="SSF48371">
    <property type="entry name" value="ARM repeat"/>
    <property type="match status" value="1"/>
</dbReference>
<comment type="caution">
    <text evidence="2">The sequence shown here is derived from an EMBL/GenBank/DDBJ whole genome shotgun (WGS) entry which is preliminary data.</text>
</comment>
<dbReference type="EMBL" id="BBYQ01000031">
    <property type="protein sequence ID" value="GAP28253.1"/>
    <property type="molecule type" value="Genomic_DNA"/>
</dbReference>
<dbReference type="InterPro" id="IPR039437">
    <property type="entry name" value="FrzH/put_lumazine-bd"/>
</dbReference>
<dbReference type="InterPro" id="IPR032710">
    <property type="entry name" value="NTF2-like_dom_sf"/>
</dbReference>
<evidence type="ECO:0000256" key="1">
    <source>
        <dbReference type="SAM" id="MobiDB-lite"/>
    </source>
</evidence>
<dbReference type="Gene3D" id="3.10.450.50">
    <property type="match status" value="1"/>
</dbReference>
<evidence type="ECO:0000313" key="2">
    <source>
        <dbReference type="EMBL" id="GAP28253.1"/>
    </source>
</evidence>
<sequence length="1249" mass="136876">MTGTDEKLTALGIEKMLEDYFDLIYTQNMDLFDRVFHPSAVLYSAQDGVVVARPREEYRELMRARRSPEQNGAPRDDSVLRIDVLSPEMAMAKVRLRLNDNIMVDFLNLLLVDGHWMIVAKLYHRKLSRRARQGVYRALAYGNRERLADAMLPRVRDLYGDREAARMLAFCSAKVVTELLPELAYAATHRSGLGHRHIGVIVDYVSARAADAGKDEWRELWEWLTADVHAAAGHDPAQVLSLAAQAVTLIPISALKPVAGQLTRHDPDAMCELILHSSGRGRVLMGPAVWRALRGLPDDRLERLYEACAPHERHRFLRILPPARRTAIARPLLTRPGLGPGATDLVALDALPGRERVAIARELLARPGGADIPEIAELLTARLPWSEAKPILAEAIRRPEAEERARAYPGLVTAAVGTRDPEVVGELLDLLKRLRNEQDPVRRSALHAVTTIPSLIEAGHLPALEQLAGDALQARDRSYQSVATIGTLTRTLLLRGAQTGDSAFTDTALRLTTRLAELSAPLNLTGLHHNLPRGMEHRLFAALRRRLLDDAARDSWALTLELSDGLRRRAYALTELQDLVLKAVTAHDDSTVRWAVRLALAAPATRDSHLDGLLRRDRSLIALPEVQAIIATRRTDLLDTVLGGATSGRFLSKKIRFVPGFYTGFDRWTPRQVDRYAALLDTYARSSKASVAERTDAVRRLGLLPGTFDRLRPYIRADDLTVAEAALTALGRSDEPERAIAVLAAHTGDDKARVAVSSISACAYAIPPDRLGTTLAPLLDSPKITAVKEGVRLLAVLHAPDAMTIIRARWDRPGTHRDIRRAAVFATRWLLDHEQAWQLVAEAAADPEVAGAILDLPPRQLPVPQRERFAAFLRDLAAGSDHRVAGAAMDALTRWHRWSPADTSAVLVDRFTDLSELGLWQTAMRAILSRVAAEGDPSVLLAIVDRLPDTALPGRDLPARQRLSTLLKWLTTTVRNNDAARPVAAPVIERLAADPLWHGQLIELAIAAVRWTEAEPTVAAVEALSAMASGTLTGLPAEQLAARLPRDLGGGPADLLAPDRHRSGRESPGVQRTGGRRTDRPVRFRTRLARTLARSPDEAARASGPRRPSRRERRVHDPGITGQARNLVIPGLFLTPPARAAMRRRTAGPGRRSGPCAVARGPRRRSSSPSTGRMCPAWAGRRPRAGRSPRGSPASDGARRSGLRPAPPCRSRARPSAPACGTGARTPGPASASTRNWCNRSRSRSSVLR</sequence>
<gene>
    <name evidence="2" type="ORF">NSK11_contig00031-0018</name>
</gene>
<proteinExistence type="predicted"/>
<reference evidence="2 3" key="2">
    <citation type="journal article" date="2016" name="Genome Announc.">
        <title>Draft Genome Sequence of Erythromycin- and Oxytetracycline-Sensitive Nocardia seriolae Strain U-1 (NBRC 110359).</title>
        <authorList>
            <person name="Imajoh M."/>
            <person name="Sukeda M."/>
            <person name="Shimizu M."/>
            <person name="Yamane J."/>
            <person name="Ohnishi K."/>
            <person name="Oshima S."/>
        </authorList>
    </citation>
    <scope>NUCLEOTIDE SEQUENCE [LARGE SCALE GENOMIC DNA]</scope>
    <source>
        <strain evidence="2 3">U-1</strain>
    </source>
</reference>
<organism evidence="2 3">
    <name type="scientific">Nocardia seriolae</name>
    <dbReference type="NCBI Taxonomy" id="37332"/>
    <lineage>
        <taxon>Bacteria</taxon>
        <taxon>Bacillati</taxon>
        <taxon>Actinomycetota</taxon>
        <taxon>Actinomycetes</taxon>
        <taxon>Mycobacteriales</taxon>
        <taxon>Nocardiaceae</taxon>
        <taxon>Nocardia</taxon>
    </lineage>
</organism>
<dbReference type="SUPFAM" id="SSF54427">
    <property type="entry name" value="NTF2-like"/>
    <property type="match status" value="1"/>
</dbReference>
<protein>
    <recommendedName>
        <fullName evidence="4">HEAT repeat domain-containing protein</fullName>
    </recommendedName>
</protein>
<keyword evidence="3" id="KW-1185">Reference proteome</keyword>
<name>A0ABC9YT04_9NOCA</name>
<dbReference type="Pfam" id="PF12893">
    <property type="entry name" value="Lumazine_bd_2"/>
    <property type="match status" value="1"/>
</dbReference>
<reference evidence="3" key="1">
    <citation type="submission" date="2015-07" db="EMBL/GenBank/DDBJ databases">
        <title>Nocardia seriolae U-1 whole genome shotgun sequence.</title>
        <authorList>
            <person name="Imajoh M."/>
            <person name="Fukumoto Y."/>
            <person name="Sukeda M."/>
            <person name="Yamane J."/>
            <person name="Yamasaki K."/>
            <person name="Shimizu M."/>
            <person name="Ohnishi K."/>
            <person name="Oshima S."/>
        </authorList>
    </citation>
    <scope>NUCLEOTIDE SEQUENCE [LARGE SCALE GENOMIC DNA]</scope>
    <source>
        <strain evidence="3">U-1</strain>
    </source>
</reference>
<dbReference type="AlphaFoldDB" id="A0ABC9YT04"/>
<feature type="region of interest" description="Disordered" evidence="1">
    <location>
        <begin position="1046"/>
        <end position="1128"/>
    </location>
</feature>
<dbReference type="Proteomes" id="UP000037179">
    <property type="component" value="Unassembled WGS sequence"/>
</dbReference>